<proteinExistence type="inferred from homology"/>
<dbReference type="GO" id="GO:0003950">
    <property type="term" value="F:NAD+ poly-ADP-ribosyltransferase activity"/>
    <property type="evidence" value="ECO:0007669"/>
    <property type="project" value="TreeGrafter"/>
</dbReference>
<dbReference type="EC" id="2.4.2.31" evidence="10"/>
<keyword evidence="8" id="KW-0843">Virulence</keyword>
<dbReference type="InterPro" id="IPR050999">
    <property type="entry name" value="ADP-ribosyltransferase_ARG"/>
</dbReference>
<evidence type="ECO:0000256" key="1">
    <source>
        <dbReference type="ARBA" id="ARBA00004613"/>
    </source>
</evidence>
<dbReference type="SUPFAM" id="SSF56399">
    <property type="entry name" value="ADP-ribosylation"/>
    <property type="match status" value="1"/>
</dbReference>
<protein>
    <recommendedName>
        <fullName evidence="10">NAD(P)(+)--arginine ADP-ribosyltransferase</fullName>
        <ecNumber evidence="10">2.4.2.31</ecNumber>
    </recommendedName>
    <alternativeName>
        <fullName evidence="10">Mono(ADP-ribosyl)transferase</fullName>
    </alternativeName>
</protein>
<comment type="caution">
    <text evidence="11">The sequence shown here is derived from an EMBL/GenBank/DDBJ whole genome shotgun (WGS) entry which is preliminary data.</text>
</comment>
<dbReference type="Proteomes" id="UP000663862">
    <property type="component" value="Unassembled WGS sequence"/>
</dbReference>
<evidence type="ECO:0000256" key="9">
    <source>
        <dbReference type="ARBA" id="ARBA00047597"/>
    </source>
</evidence>
<evidence type="ECO:0000256" key="6">
    <source>
        <dbReference type="ARBA" id="ARBA00022679"/>
    </source>
</evidence>
<keyword evidence="10" id="KW-0521">NADP</keyword>
<organism evidence="11 12">
    <name type="scientific">Rotaria socialis</name>
    <dbReference type="NCBI Taxonomy" id="392032"/>
    <lineage>
        <taxon>Eukaryota</taxon>
        <taxon>Metazoa</taxon>
        <taxon>Spiralia</taxon>
        <taxon>Gnathifera</taxon>
        <taxon>Rotifera</taxon>
        <taxon>Eurotatoria</taxon>
        <taxon>Bdelloidea</taxon>
        <taxon>Philodinida</taxon>
        <taxon>Philodinidae</taxon>
        <taxon>Rotaria</taxon>
    </lineage>
</organism>
<sequence length="1529" mass="176935">MSVTSRFVAIDASLKNVSPIHGYESESLVSIEEALKDVESLINDLPSRIKVAREKCHFPSEHGLTQDESASIYIYTMEWGNSSLYRVLNKALRSKKRQALKTWFPYLKLFDVALNKLPGAKEVVWRGVPLDIGKDFIKNQTLTWWSINSCSSSVDVIKGFLGVDKKSTLFLIETCNGRKISGYTAHADEDEMILPIGSKFRVKSNSLDQSYGSHVVHLIEIDAKIDQSGALVMNQMKSNAIPPCKNSLDATEIFMSLRMDDVLECAMSILHTDSKLKGLIEKELQKLAVGDTGELFAIFYGSSMIANAKIDKPDEKEILYLLLNYLLSKIENEGETDETTKLFSFSDEQKNKMKSIFQLLKQWLVDLIIVKSIKKSSEQIQEIKSYATSLQKRLQNLQGICILPSGFAKVTWNTSNFSNFLMLESEYTGPHSTASIIEFKSKKYKHLTQIDPISLYDRSFRELTADKISLGLEIKKIPPENFDDNFFLLLMTLRIIAASESYESSYLYEIVLSKLGVAYDVANCLTKKTKVVIDYIVRAQERIACDNKKFSVEKCKENIIEKTTFRHTNFQSFLHEDLQGLKLIQSHITSSLGSSSSNAIRKQISLDTISFGKDISNTELIQFSEMLDEITKYYGFNRVIQISQLIEHFVFSIAQHNGFRNWYSNEKYDPESTLILIRVALLYYNCSAIITSELFPDEKFSYEPTYYTKLVLVLFGLLAMVDDLVRNDKTVGSSLTNYTLSTELWNISLKSVLPQIALPERKWFCLLNNIKVYFNLSATNTEKSIVPGKFLFHYSSLSMENDSDKNNIDVIFMLNVLKNNFTGNYKKFEETFKEVKVDELKNKWQELLFSDKYIPESLRHLRDITYLSQLSLFGFSVRAIKKIKSPEITSRDTYRRFKFSCSASPSISALEIDMKGSADKWRFVDFTLPKNRNKYQRLIASDFDQKNNISMSENEIIGTQSEKPDNLSRPQYYRLNSIQLYDDLKFTLIYIALKNDEINFETEEHCYLVKQVLHKVGICEERCLLEKQFQNENFATVLVKKFIEIVLDLQERIVQYKSIGHALDILIYLYAFCSDNAKQLIDRCLEGLRVAVLKYINEKTMTSNIKNRQDVESILSCYYILTFKNSVMIDEKQVSQILKLRILIDNNSKLYGFIPASLYTKTMISLFELSSKIESVIDKNLSMLDGYVSSSHGSWKKDASMNFYVKDSYSFLHLKGRLFHNGHPLVCFPDQIFNNSQYKECFGIQNFLVEGVDRNVFGQILRCYETKRKESENFRITCLGGNNIWIENKNETFVPKTYLSKLPRFLLQNSTHFDNDQTVYYSHWWNENKIYIRNHDKKILKDENKNAEFTIDLKTNEIYSNEHKKYLIPFVKDGFDQSNVLYSIFSRFEDQNYILALKDREQDSEPVMIFLSRLNLKFKLSGTKVISEDFKDYCLSPDQHIDTLFGLSQYLVLEPDIQHKFPIRFNRKIIIAYHPIEKKPFYSNIIQFNLNKVGKPAYFSYEIAYNGVYDFNLNCAQKNDPSFQKEMGV</sequence>
<dbReference type="InterPro" id="IPR000768">
    <property type="entry name" value="ART"/>
</dbReference>
<dbReference type="GO" id="GO:0090729">
    <property type="term" value="F:toxin activity"/>
    <property type="evidence" value="ECO:0007669"/>
    <property type="project" value="UniProtKB-KW"/>
</dbReference>
<comment type="catalytic activity">
    <reaction evidence="9 10">
        <text>L-arginyl-[protein] + NAD(+) = N(omega)-(ADP-D-ribosyl)-L-arginyl-[protein] + nicotinamide + H(+)</text>
        <dbReference type="Rhea" id="RHEA:19149"/>
        <dbReference type="Rhea" id="RHEA-COMP:10532"/>
        <dbReference type="Rhea" id="RHEA-COMP:15087"/>
        <dbReference type="ChEBI" id="CHEBI:15378"/>
        <dbReference type="ChEBI" id="CHEBI:17154"/>
        <dbReference type="ChEBI" id="CHEBI:29965"/>
        <dbReference type="ChEBI" id="CHEBI:57540"/>
        <dbReference type="ChEBI" id="CHEBI:142554"/>
        <dbReference type="EC" id="2.4.2.31"/>
    </reaction>
</comment>
<dbReference type="GO" id="GO:0005576">
    <property type="term" value="C:extracellular region"/>
    <property type="evidence" value="ECO:0007669"/>
    <property type="project" value="UniProtKB-SubCell"/>
</dbReference>
<keyword evidence="6 10" id="KW-0808">Transferase</keyword>
<dbReference type="PANTHER" id="PTHR10339:SF25">
    <property type="entry name" value="SECRETED EXOENZYME S"/>
    <property type="match status" value="1"/>
</dbReference>
<dbReference type="GO" id="GO:0106274">
    <property type="term" value="F:NAD+-protein-arginine ADP-ribosyltransferase activity"/>
    <property type="evidence" value="ECO:0007669"/>
    <property type="project" value="UniProtKB-EC"/>
</dbReference>
<evidence type="ECO:0000256" key="3">
    <source>
        <dbReference type="ARBA" id="ARBA00022525"/>
    </source>
</evidence>
<evidence type="ECO:0000313" key="11">
    <source>
        <dbReference type="EMBL" id="CAF4408859.1"/>
    </source>
</evidence>
<evidence type="ECO:0000256" key="2">
    <source>
        <dbReference type="ARBA" id="ARBA00009558"/>
    </source>
</evidence>
<reference evidence="11" key="1">
    <citation type="submission" date="2021-02" db="EMBL/GenBank/DDBJ databases">
        <authorList>
            <person name="Nowell W R."/>
        </authorList>
    </citation>
    <scope>NUCLEOTIDE SEQUENCE</scope>
</reference>
<evidence type="ECO:0000256" key="7">
    <source>
        <dbReference type="ARBA" id="ARBA00022695"/>
    </source>
</evidence>
<gene>
    <name evidence="11" type="ORF">TSG867_LOCUS13567</name>
</gene>
<evidence type="ECO:0000256" key="5">
    <source>
        <dbReference type="ARBA" id="ARBA00022676"/>
    </source>
</evidence>
<keyword evidence="4" id="KW-0800">Toxin</keyword>
<dbReference type="EMBL" id="CAJOBQ010000728">
    <property type="protein sequence ID" value="CAF4408859.1"/>
    <property type="molecule type" value="Genomic_DNA"/>
</dbReference>
<evidence type="ECO:0000256" key="10">
    <source>
        <dbReference type="RuleBase" id="RU361228"/>
    </source>
</evidence>
<evidence type="ECO:0000313" key="12">
    <source>
        <dbReference type="Proteomes" id="UP000663862"/>
    </source>
</evidence>
<keyword evidence="10" id="KW-0520">NAD</keyword>
<accession>A0A820PVB9</accession>
<keyword evidence="5 10" id="KW-0328">Glycosyltransferase</keyword>
<dbReference type="Pfam" id="PF01129">
    <property type="entry name" value="ART"/>
    <property type="match status" value="1"/>
</dbReference>
<comment type="similarity">
    <text evidence="2 10">Belongs to the Arg-specific ADP-ribosyltransferase family.</text>
</comment>
<dbReference type="GO" id="GO:0016779">
    <property type="term" value="F:nucleotidyltransferase activity"/>
    <property type="evidence" value="ECO:0007669"/>
    <property type="project" value="UniProtKB-KW"/>
</dbReference>
<name>A0A820PVB9_9BILA</name>
<keyword evidence="3" id="KW-0964">Secreted</keyword>
<dbReference type="Gene3D" id="3.90.176.10">
    <property type="entry name" value="Toxin ADP-ribosyltransferase, Chain A, domain 1"/>
    <property type="match status" value="1"/>
</dbReference>
<evidence type="ECO:0000256" key="4">
    <source>
        <dbReference type="ARBA" id="ARBA00022656"/>
    </source>
</evidence>
<dbReference type="PANTHER" id="PTHR10339">
    <property type="entry name" value="ADP-RIBOSYLTRANSFERASE"/>
    <property type="match status" value="1"/>
</dbReference>
<comment type="subcellular location">
    <subcellularLocation>
        <location evidence="1">Secreted</location>
    </subcellularLocation>
</comment>
<keyword evidence="7" id="KW-0548">Nucleotidyltransferase</keyword>
<evidence type="ECO:0000256" key="8">
    <source>
        <dbReference type="ARBA" id="ARBA00023026"/>
    </source>
</evidence>